<protein>
    <submittedName>
        <fullName evidence="1">Uncharacterized protein</fullName>
    </submittedName>
</protein>
<name>A0AAD3E3S5_9CHLO</name>
<dbReference type="AlphaFoldDB" id="A0AAD3E3S5"/>
<sequence length="102" mass="10781">MHMPASPALASLSTSWASSLKALPCRKPATVLQRQKEPRSPLARCLTAPANRAGHTAHASCFSTSVPARIPVLLALHNILHGWGSKASTQLNMVDGKGGGWF</sequence>
<gene>
    <name evidence="1" type="ORF">Agub_g13126</name>
</gene>
<proteinExistence type="predicted"/>
<evidence type="ECO:0000313" key="2">
    <source>
        <dbReference type="Proteomes" id="UP001054857"/>
    </source>
</evidence>
<keyword evidence="2" id="KW-1185">Reference proteome</keyword>
<comment type="caution">
    <text evidence="1">The sequence shown here is derived from an EMBL/GenBank/DDBJ whole genome shotgun (WGS) entry which is preliminary data.</text>
</comment>
<evidence type="ECO:0000313" key="1">
    <source>
        <dbReference type="EMBL" id="GFR50851.1"/>
    </source>
</evidence>
<dbReference type="EMBL" id="BMAR01000042">
    <property type="protein sequence ID" value="GFR50851.1"/>
    <property type="molecule type" value="Genomic_DNA"/>
</dbReference>
<reference evidence="1 2" key="1">
    <citation type="journal article" date="2021" name="Sci. Rep.">
        <title>Genome sequencing of the multicellular alga Astrephomene provides insights into convergent evolution of germ-soma differentiation.</title>
        <authorList>
            <person name="Yamashita S."/>
            <person name="Yamamoto K."/>
            <person name="Matsuzaki R."/>
            <person name="Suzuki S."/>
            <person name="Yamaguchi H."/>
            <person name="Hirooka S."/>
            <person name="Minakuchi Y."/>
            <person name="Miyagishima S."/>
            <person name="Kawachi M."/>
            <person name="Toyoda A."/>
            <person name="Nozaki H."/>
        </authorList>
    </citation>
    <scope>NUCLEOTIDE SEQUENCE [LARGE SCALE GENOMIC DNA]</scope>
    <source>
        <strain evidence="1 2">NIES-4017</strain>
    </source>
</reference>
<organism evidence="1 2">
    <name type="scientific">Astrephomene gubernaculifera</name>
    <dbReference type="NCBI Taxonomy" id="47775"/>
    <lineage>
        <taxon>Eukaryota</taxon>
        <taxon>Viridiplantae</taxon>
        <taxon>Chlorophyta</taxon>
        <taxon>core chlorophytes</taxon>
        <taxon>Chlorophyceae</taxon>
        <taxon>CS clade</taxon>
        <taxon>Chlamydomonadales</taxon>
        <taxon>Astrephomenaceae</taxon>
        <taxon>Astrephomene</taxon>
    </lineage>
</organism>
<dbReference type="Proteomes" id="UP001054857">
    <property type="component" value="Unassembled WGS sequence"/>
</dbReference>
<accession>A0AAD3E3S5</accession>